<dbReference type="GO" id="GO:0016887">
    <property type="term" value="F:ATP hydrolysis activity"/>
    <property type="evidence" value="ECO:0007669"/>
    <property type="project" value="InterPro"/>
</dbReference>
<organism evidence="12 13">
    <name type="scientific">Macrococcoides canis</name>
    <dbReference type="NCBI Taxonomy" id="1855823"/>
    <lineage>
        <taxon>Bacteria</taxon>
        <taxon>Bacillati</taxon>
        <taxon>Bacillota</taxon>
        <taxon>Bacilli</taxon>
        <taxon>Bacillales</taxon>
        <taxon>Staphylococcaceae</taxon>
        <taxon>Macrococcoides</taxon>
    </lineage>
</organism>
<dbReference type="InterPro" id="IPR027417">
    <property type="entry name" value="P-loop_NTPase"/>
</dbReference>
<dbReference type="CDD" id="cd18549">
    <property type="entry name" value="ABC_6TM_YwjA_like"/>
    <property type="match status" value="1"/>
</dbReference>
<dbReference type="OrthoDB" id="9770415at2"/>
<dbReference type="PROSITE" id="PS00211">
    <property type="entry name" value="ABC_TRANSPORTER_1"/>
    <property type="match status" value="1"/>
</dbReference>
<sequence>MKSFFDYYKPYKGLFMLDFGSAVFVGVLELIFPLMTSLFIDKLLPSKDWPNIVFGAVGLFLVFGFVTVLKFIVTYWGHKLGTNIERDIRNELYQHMQRLNFGFFDRNKTGKLMGRLTNDLMDIGELAHHGPEEVFVAVMTVIGALIIMLTIDVKLALITFCIVPLIFALTLYFNRKMTTQFRRLFGNVSAFNDVIGETIGGIRLVQAFTNERYENERFKATNEDFRRTKLKAYNYMSWNTSIGYISQKFTLIIVLILGCYFVLQNMMSYGEFVAFIMITDILFKPLQSINLIIELFPKGIAGFSNFKEIMATEPTVKDRAHAVSFAQVPEEIVYDHVTFKYGEQTILDDLSFSIQRGEHIALVGPSGGGKTSICSLLPRFYDPSHGEITLNGQNIKDYTLASLRKQIGIVQQDVFLFSGTLKENIAYGNLDATDEEIMWAVEQAQLKSFVDTLPEGIHTIVGERGTKLSGGQKQRVSIARMFLKNPPIIILDEATSALDVETENRIQAAFKRLSEGRTTLTIAHRLSTIRDVDRILFIENGRIVESGSHDELIAQQGKYYRLQQAQYAQVMS</sequence>
<dbReference type="Pfam" id="PF00005">
    <property type="entry name" value="ABC_tran"/>
    <property type="match status" value="1"/>
</dbReference>
<feature type="domain" description="ABC transporter" evidence="10">
    <location>
        <begin position="332"/>
        <end position="565"/>
    </location>
</feature>
<dbReference type="GO" id="GO:0015421">
    <property type="term" value="F:ABC-type oligopeptide transporter activity"/>
    <property type="evidence" value="ECO:0007669"/>
    <property type="project" value="TreeGrafter"/>
</dbReference>
<dbReference type="Gene3D" id="3.40.50.300">
    <property type="entry name" value="P-loop containing nucleotide triphosphate hydrolases"/>
    <property type="match status" value="1"/>
</dbReference>
<dbReference type="InterPro" id="IPR003593">
    <property type="entry name" value="AAA+_ATPase"/>
</dbReference>
<keyword evidence="3 9" id="KW-0812">Transmembrane</keyword>
<keyword evidence="6 9" id="KW-1133">Transmembrane helix</keyword>
<dbReference type="GeneID" id="35296242"/>
<evidence type="ECO:0000259" key="10">
    <source>
        <dbReference type="PROSITE" id="PS50893"/>
    </source>
</evidence>
<dbReference type="Proteomes" id="UP000194154">
    <property type="component" value="Chromosome"/>
</dbReference>
<dbReference type="PANTHER" id="PTHR43394:SF1">
    <property type="entry name" value="ATP-BINDING CASSETTE SUB-FAMILY B MEMBER 10, MITOCHONDRIAL"/>
    <property type="match status" value="1"/>
</dbReference>
<dbReference type="GO" id="GO:0005524">
    <property type="term" value="F:ATP binding"/>
    <property type="evidence" value="ECO:0007669"/>
    <property type="project" value="UniProtKB-KW"/>
</dbReference>
<dbReference type="SUPFAM" id="SSF52540">
    <property type="entry name" value="P-loop containing nucleoside triphosphate hydrolases"/>
    <property type="match status" value="1"/>
</dbReference>
<dbReference type="AlphaFoldDB" id="A0A1W7ADS0"/>
<dbReference type="KEGG" id="mcak:MCCS_21590"/>
<proteinExistence type="predicted"/>
<name>A0A1W7ADS0_9STAP</name>
<feature type="transmembrane region" description="Helical" evidence="9">
    <location>
        <begin position="157"/>
        <end position="174"/>
    </location>
</feature>
<keyword evidence="7 9" id="KW-0472">Membrane</keyword>
<dbReference type="InterPro" id="IPR017871">
    <property type="entry name" value="ABC_transporter-like_CS"/>
</dbReference>
<dbReference type="InterPro" id="IPR039421">
    <property type="entry name" value="Type_1_exporter"/>
</dbReference>
<keyword evidence="13" id="KW-1185">Reference proteome</keyword>
<dbReference type="InterPro" id="IPR003439">
    <property type="entry name" value="ABC_transporter-like_ATP-bd"/>
</dbReference>
<evidence type="ECO:0000256" key="8">
    <source>
        <dbReference type="ARBA" id="ARBA00025074"/>
    </source>
</evidence>
<evidence type="ECO:0000259" key="11">
    <source>
        <dbReference type="PROSITE" id="PS50929"/>
    </source>
</evidence>
<evidence type="ECO:0000256" key="2">
    <source>
        <dbReference type="ARBA" id="ARBA00022448"/>
    </source>
</evidence>
<dbReference type="Pfam" id="PF00664">
    <property type="entry name" value="ABC_membrane"/>
    <property type="match status" value="1"/>
</dbReference>
<dbReference type="SMART" id="SM00382">
    <property type="entry name" value="AAA"/>
    <property type="match status" value="1"/>
</dbReference>
<dbReference type="PROSITE" id="PS50893">
    <property type="entry name" value="ABC_TRANSPORTER_2"/>
    <property type="match status" value="1"/>
</dbReference>
<evidence type="ECO:0000256" key="1">
    <source>
        <dbReference type="ARBA" id="ARBA00004651"/>
    </source>
</evidence>
<evidence type="ECO:0000256" key="3">
    <source>
        <dbReference type="ARBA" id="ARBA00022692"/>
    </source>
</evidence>
<dbReference type="EMBL" id="CP021059">
    <property type="protein sequence ID" value="ARQ07748.1"/>
    <property type="molecule type" value="Genomic_DNA"/>
</dbReference>
<evidence type="ECO:0000256" key="5">
    <source>
        <dbReference type="ARBA" id="ARBA00022840"/>
    </source>
</evidence>
<evidence type="ECO:0000256" key="9">
    <source>
        <dbReference type="SAM" id="Phobius"/>
    </source>
</evidence>
<dbReference type="PROSITE" id="PS50929">
    <property type="entry name" value="ABC_TM1F"/>
    <property type="match status" value="1"/>
</dbReference>
<feature type="transmembrane region" description="Helical" evidence="9">
    <location>
        <begin position="134"/>
        <end position="151"/>
    </location>
</feature>
<dbReference type="STRING" id="1855823.MCCS_21590"/>
<dbReference type="InterPro" id="IPR036640">
    <property type="entry name" value="ABC1_TM_sf"/>
</dbReference>
<comment type="subcellular location">
    <subcellularLocation>
        <location evidence="1">Cell membrane</location>
        <topology evidence="1">Multi-pass membrane protein</topology>
    </subcellularLocation>
</comment>
<dbReference type="InterPro" id="IPR011527">
    <property type="entry name" value="ABC1_TM_dom"/>
</dbReference>
<feature type="transmembrane region" description="Helical" evidence="9">
    <location>
        <begin position="21"/>
        <end position="40"/>
    </location>
</feature>
<dbReference type="EC" id="3.6.3.-" evidence="12"/>
<protein>
    <submittedName>
        <fullName evidence="12">Multidrug export ATP-binding/permease protein</fullName>
        <ecNumber evidence="12">3.6.3.-</ecNumber>
    </submittedName>
</protein>
<dbReference type="PANTHER" id="PTHR43394">
    <property type="entry name" value="ATP-DEPENDENT PERMEASE MDL1, MITOCHONDRIAL"/>
    <property type="match status" value="1"/>
</dbReference>
<comment type="function">
    <text evidence="8">May be involved in multidrug export. Transmembrane domains (TMD) form a pore in the cell membrane and the ATP-binding domain (NBD) is responsible for energy generation.</text>
</comment>
<keyword evidence="5 12" id="KW-0067">ATP-binding</keyword>
<evidence type="ECO:0000256" key="7">
    <source>
        <dbReference type="ARBA" id="ARBA00023136"/>
    </source>
</evidence>
<feature type="transmembrane region" description="Helical" evidence="9">
    <location>
        <begin position="241"/>
        <end position="263"/>
    </location>
</feature>
<accession>A0A1W7ADS0</accession>
<keyword evidence="2" id="KW-0813">Transport</keyword>
<dbReference type="RefSeq" id="WP_086043284.1">
    <property type="nucleotide sequence ID" value="NZ_CBCRZA010000007.1"/>
</dbReference>
<dbReference type="GO" id="GO:0005886">
    <property type="term" value="C:plasma membrane"/>
    <property type="evidence" value="ECO:0007669"/>
    <property type="project" value="UniProtKB-SubCell"/>
</dbReference>
<evidence type="ECO:0000313" key="13">
    <source>
        <dbReference type="Proteomes" id="UP000194154"/>
    </source>
</evidence>
<dbReference type="Gene3D" id="1.20.1560.10">
    <property type="entry name" value="ABC transporter type 1, transmembrane domain"/>
    <property type="match status" value="1"/>
</dbReference>
<dbReference type="FunFam" id="3.40.50.300:FF:000287">
    <property type="entry name" value="Multidrug ABC transporter ATP-binding protein"/>
    <property type="match status" value="1"/>
</dbReference>
<dbReference type="SUPFAM" id="SSF90123">
    <property type="entry name" value="ABC transporter transmembrane region"/>
    <property type="match status" value="1"/>
</dbReference>
<reference evidence="12 13" key="1">
    <citation type="journal article" date="2017" name="Int. J. Syst. Evol. Microbiol.">
        <title>Macrococcus canis sp. nov., a skin bacterium associated with infections in dogs.</title>
        <authorList>
            <person name="Gobeli Brawand S."/>
            <person name="Cotting K."/>
            <person name="Gomez-Sanz E."/>
            <person name="Collaud A."/>
            <person name="Thomann A."/>
            <person name="Brodard I."/>
            <person name="Rodriguez-Campos S."/>
            <person name="Strauss C."/>
            <person name="Perreten V."/>
        </authorList>
    </citation>
    <scope>NUCLEOTIDE SEQUENCE [LARGE SCALE GENOMIC DNA]</scope>
    <source>
        <strain evidence="12 13">KM45013</strain>
    </source>
</reference>
<evidence type="ECO:0000256" key="4">
    <source>
        <dbReference type="ARBA" id="ARBA00022741"/>
    </source>
</evidence>
<evidence type="ECO:0000256" key="6">
    <source>
        <dbReference type="ARBA" id="ARBA00022989"/>
    </source>
</evidence>
<gene>
    <name evidence="12" type="ORF">MCCS_21590</name>
</gene>
<feature type="domain" description="ABC transmembrane type-1" evidence="11">
    <location>
        <begin position="19"/>
        <end position="298"/>
    </location>
</feature>
<keyword evidence="4" id="KW-0547">Nucleotide-binding</keyword>
<keyword evidence="12" id="KW-0378">Hydrolase</keyword>
<evidence type="ECO:0000313" key="12">
    <source>
        <dbReference type="EMBL" id="ARQ07748.1"/>
    </source>
</evidence>
<feature type="transmembrane region" description="Helical" evidence="9">
    <location>
        <begin position="52"/>
        <end position="76"/>
    </location>
</feature>